<accession>A0ABV8DUD8</accession>
<evidence type="ECO:0000313" key="3">
    <source>
        <dbReference type="EMBL" id="MFC3963122.1"/>
    </source>
</evidence>
<reference evidence="4" key="1">
    <citation type="journal article" date="2019" name="Int. J. Syst. Evol. Microbiol.">
        <title>The Global Catalogue of Microorganisms (GCM) 10K type strain sequencing project: providing services to taxonomists for standard genome sequencing and annotation.</title>
        <authorList>
            <consortium name="The Broad Institute Genomics Platform"/>
            <consortium name="The Broad Institute Genome Sequencing Center for Infectious Disease"/>
            <person name="Wu L."/>
            <person name="Ma J."/>
        </authorList>
    </citation>
    <scope>NUCLEOTIDE SEQUENCE [LARGE SCALE GENOMIC DNA]</scope>
    <source>
        <strain evidence="4">CGMCC 4.7330</strain>
    </source>
</reference>
<evidence type="ECO:0000256" key="1">
    <source>
        <dbReference type="SAM" id="MobiDB-lite"/>
    </source>
</evidence>
<evidence type="ECO:0008006" key="5">
    <source>
        <dbReference type="Google" id="ProtNLM"/>
    </source>
</evidence>
<evidence type="ECO:0000256" key="2">
    <source>
        <dbReference type="SAM" id="Phobius"/>
    </source>
</evidence>
<sequence length="143" mass="15756">MINALAETTIGLYKTEAVRDDSPFRRRPLTRLTDVKLLTADWVGWFNRSRITGSAAARLPSAKPTTIHATPSYRLETDNPVRIEHGAVQRDRGSTVVPATGSLRTLGRPRPRRPDPAPALAGLAVYAIAVFSLALYPLEKIKR</sequence>
<dbReference type="Proteomes" id="UP001595696">
    <property type="component" value="Unassembled WGS sequence"/>
</dbReference>
<evidence type="ECO:0000313" key="4">
    <source>
        <dbReference type="Proteomes" id="UP001595696"/>
    </source>
</evidence>
<keyword evidence="2" id="KW-0812">Transmembrane</keyword>
<keyword evidence="2" id="KW-0472">Membrane</keyword>
<feature type="transmembrane region" description="Helical" evidence="2">
    <location>
        <begin position="119"/>
        <end position="138"/>
    </location>
</feature>
<protein>
    <recommendedName>
        <fullName evidence="5">Integrase-like protein</fullName>
    </recommendedName>
</protein>
<gene>
    <name evidence="3" type="ORF">ACFO0B_14090</name>
</gene>
<dbReference type="RefSeq" id="WP_378612890.1">
    <property type="nucleotide sequence ID" value="NZ_JBHSAX010000013.1"/>
</dbReference>
<comment type="caution">
    <text evidence="3">The sequence shown here is derived from an EMBL/GenBank/DDBJ whole genome shotgun (WGS) entry which is preliminary data.</text>
</comment>
<keyword evidence="4" id="KW-1185">Reference proteome</keyword>
<name>A0ABV8DUD8_9NOCA</name>
<organism evidence="3 4">
    <name type="scientific">Nocardia jiangsuensis</name>
    <dbReference type="NCBI Taxonomy" id="1691563"/>
    <lineage>
        <taxon>Bacteria</taxon>
        <taxon>Bacillati</taxon>
        <taxon>Actinomycetota</taxon>
        <taxon>Actinomycetes</taxon>
        <taxon>Mycobacteriales</taxon>
        <taxon>Nocardiaceae</taxon>
        <taxon>Nocardia</taxon>
    </lineage>
</organism>
<proteinExistence type="predicted"/>
<dbReference type="EMBL" id="JBHSAX010000013">
    <property type="protein sequence ID" value="MFC3963122.1"/>
    <property type="molecule type" value="Genomic_DNA"/>
</dbReference>
<keyword evidence="2" id="KW-1133">Transmembrane helix</keyword>
<feature type="region of interest" description="Disordered" evidence="1">
    <location>
        <begin position="88"/>
        <end position="114"/>
    </location>
</feature>